<dbReference type="AlphaFoldDB" id="A0A0F9Z6L2"/>
<organism evidence="1 2">
    <name type="scientific">Vairimorpha ceranae</name>
    <dbReference type="NCBI Taxonomy" id="40302"/>
    <lineage>
        <taxon>Eukaryota</taxon>
        <taxon>Fungi</taxon>
        <taxon>Fungi incertae sedis</taxon>
        <taxon>Microsporidia</taxon>
        <taxon>Nosematidae</taxon>
        <taxon>Vairimorpha</taxon>
    </lineage>
</organism>
<accession>A0A0F9Z6L2</accession>
<name>A0A0F9Z6L2_9MICR</name>
<evidence type="ECO:0000313" key="1">
    <source>
        <dbReference type="EMBL" id="KKO73559.1"/>
    </source>
</evidence>
<protein>
    <submittedName>
        <fullName evidence="1">Uncharacterized protein</fullName>
    </submittedName>
</protein>
<comment type="caution">
    <text evidence="1">The sequence shown here is derived from an EMBL/GenBank/DDBJ whole genome shotgun (WGS) entry which is preliminary data.</text>
</comment>
<gene>
    <name evidence="1" type="ORF">AAJ76_4720001</name>
</gene>
<keyword evidence="2" id="KW-1185">Reference proteome</keyword>
<dbReference type="EMBL" id="JPQZ01000472">
    <property type="protein sequence ID" value="KKO73559.1"/>
    <property type="molecule type" value="Genomic_DNA"/>
</dbReference>
<dbReference type="VEuPathDB" id="MicrosporidiaDB:AAJ76_4720001"/>
<dbReference type="Proteomes" id="UP000034350">
    <property type="component" value="Unassembled WGS sequence"/>
</dbReference>
<sequence>EEYLDILDFFRDNIIAKGCLRCKETIVLSTNNYVFCSSEICKQK</sequence>
<dbReference type="RefSeq" id="XP_024329301.1">
    <property type="nucleotide sequence ID" value="XM_024475736.1"/>
</dbReference>
<proteinExistence type="predicted"/>
<reference evidence="1 2" key="1">
    <citation type="journal article" date="2015" name="Environ. Microbiol.">
        <title>Genome analyses suggest the presence of polyploidy and recent human-driven expansions in eight global populations of the honeybee pathogen Nosema ceranae.</title>
        <authorList>
            <person name="Pelin A."/>
            <person name="Selman M."/>
            <person name="Aris-Brosou S."/>
            <person name="Farinelli L."/>
            <person name="Corradi N."/>
        </authorList>
    </citation>
    <scope>NUCLEOTIDE SEQUENCE [LARGE SCALE GENOMIC DNA]</scope>
    <source>
        <strain evidence="1 2">PA08 1199</strain>
    </source>
</reference>
<dbReference type="GeneID" id="36320683"/>
<feature type="non-terminal residue" evidence="1">
    <location>
        <position position="1"/>
    </location>
</feature>
<evidence type="ECO:0000313" key="2">
    <source>
        <dbReference type="Proteomes" id="UP000034350"/>
    </source>
</evidence>